<keyword evidence="3" id="KW-1185">Reference proteome</keyword>
<dbReference type="InterPro" id="IPR036116">
    <property type="entry name" value="FN3_sf"/>
</dbReference>
<name>A0AAE0S6M9_9BIVA</name>
<sequence length="271" mass="29914">MPYAECQINAKSTCLCKSGYSNVNGVCKADLGSECTLNSQPECTDVNAHCSRICECTVSFYKSSNNCTTISYLQVQHLTVTAVMETSLFVQWKNPVKYDDVSKYQVSWKRFNATELLGSKEVSKAYSSVNLSTNLTAAVAYNITVTSYESSAKNISTSVQQATKPYKPDRIVVTGSNFDLEESVLNITWHYSGIITGIDIRFLVLLTDSSSSKTVGSEVMTNYVSFPSAGLKNGYWYNVSITAMSEEYTSPTGQKRVNSDVFIHSFRTAVK</sequence>
<dbReference type="SUPFAM" id="SSF49265">
    <property type="entry name" value="Fibronectin type III"/>
    <property type="match status" value="1"/>
</dbReference>
<comment type="caution">
    <text evidence="2">The sequence shown here is derived from an EMBL/GenBank/DDBJ whole genome shotgun (WGS) entry which is preliminary data.</text>
</comment>
<feature type="domain" description="Fibronectin type-III" evidence="1">
    <location>
        <begin position="74"/>
        <end position="169"/>
    </location>
</feature>
<dbReference type="Gene3D" id="2.60.40.10">
    <property type="entry name" value="Immunoglobulins"/>
    <property type="match status" value="1"/>
</dbReference>
<dbReference type="InterPro" id="IPR013783">
    <property type="entry name" value="Ig-like_fold"/>
</dbReference>
<evidence type="ECO:0000313" key="2">
    <source>
        <dbReference type="EMBL" id="KAK3586164.1"/>
    </source>
</evidence>
<gene>
    <name evidence="2" type="ORF">CHS0354_001072</name>
</gene>
<organism evidence="2 3">
    <name type="scientific">Potamilus streckersoni</name>
    <dbReference type="NCBI Taxonomy" id="2493646"/>
    <lineage>
        <taxon>Eukaryota</taxon>
        <taxon>Metazoa</taxon>
        <taxon>Spiralia</taxon>
        <taxon>Lophotrochozoa</taxon>
        <taxon>Mollusca</taxon>
        <taxon>Bivalvia</taxon>
        <taxon>Autobranchia</taxon>
        <taxon>Heteroconchia</taxon>
        <taxon>Palaeoheterodonta</taxon>
        <taxon>Unionida</taxon>
        <taxon>Unionoidea</taxon>
        <taxon>Unionidae</taxon>
        <taxon>Ambleminae</taxon>
        <taxon>Lampsilini</taxon>
        <taxon>Potamilus</taxon>
    </lineage>
</organism>
<reference evidence="2" key="3">
    <citation type="submission" date="2023-05" db="EMBL/GenBank/DDBJ databases">
        <authorList>
            <person name="Smith C.H."/>
        </authorList>
    </citation>
    <scope>NUCLEOTIDE SEQUENCE</scope>
    <source>
        <strain evidence="2">CHS0354</strain>
        <tissue evidence="2">Mantle</tissue>
    </source>
</reference>
<evidence type="ECO:0000313" key="3">
    <source>
        <dbReference type="Proteomes" id="UP001195483"/>
    </source>
</evidence>
<dbReference type="PROSITE" id="PS50853">
    <property type="entry name" value="FN3"/>
    <property type="match status" value="1"/>
</dbReference>
<dbReference type="Pfam" id="PF00041">
    <property type="entry name" value="fn3"/>
    <property type="match status" value="1"/>
</dbReference>
<reference evidence="2" key="1">
    <citation type="journal article" date="2021" name="Genome Biol. Evol.">
        <title>A High-Quality Reference Genome for a Parasitic Bivalve with Doubly Uniparental Inheritance (Bivalvia: Unionida).</title>
        <authorList>
            <person name="Smith C.H."/>
        </authorList>
    </citation>
    <scope>NUCLEOTIDE SEQUENCE</scope>
    <source>
        <strain evidence="2">CHS0354</strain>
    </source>
</reference>
<dbReference type="AlphaFoldDB" id="A0AAE0S6M9"/>
<accession>A0AAE0S6M9</accession>
<reference evidence="2" key="2">
    <citation type="journal article" date="2021" name="Genome Biol. Evol.">
        <title>Developing a high-quality reference genome for a parasitic bivalve with doubly uniparental inheritance (Bivalvia: Unionida).</title>
        <authorList>
            <person name="Smith C.H."/>
        </authorList>
    </citation>
    <scope>NUCLEOTIDE SEQUENCE</scope>
    <source>
        <strain evidence="2">CHS0354</strain>
        <tissue evidence="2">Mantle</tissue>
    </source>
</reference>
<feature type="non-terminal residue" evidence="2">
    <location>
        <position position="1"/>
    </location>
</feature>
<dbReference type="InterPro" id="IPR003961">
    <property type="entry name" value="FN3_dom"/>
</dbReference>
<dbReference type="EMBL" id="JAEAOA010000112">
    <property type="protein sequence ID" value="KAK3586164.1"/>
    <property type="molecule type" value="Genomic_DNA"/>
</dbReference>
<dbReference type="Proteomes" id="UP001195483">
    <property type="component" value="Unassembled WGS sequence"/>
</dbReference>
<evidence type="ECO:0000259" key="1">
    <source>
        <dbReference type="PROSITE" id="PS50853"/>
    </source>
</evidence>
<dbReference type="CDD" id="cd00063">
    <property type="entry name" value="FN3"/>
    <property type="match status" value="1"/>
</dbReference>
<protein>
    <recommendedName>
        <fullName evidence="1">Fibronectin type-III domain-containing protein</fullName>
    </recommendedName>
</protein>
<proteinExistence type="predicted"/>